<organism evidence="2 3">
    <name type="scientific">Paramecium sonneborni</name>
    <dbReference type="NCBI Taxonomy" id="65129"/>
    <lineage>
        <taxon>Eukaryota</taxon>
        <taxon>Sar</taxon>
        <taxon>Alveolata</taxon>
        <taxon>Ciliophora</taxon>
        <taxon>Intramacronucleata</taxon>
        <taxon>Oligohymenophorea</taxon>
        <taxon>Peniculida</taxon>
        <taxon>Parameciidae</taxon>
        <taxon>Paramecium</taxon>
    </lineage>
</organism>
<dbReference type="CDD" id="cd00064">
    <property type="entry name" value="FU"/>
    <property type="match status" value="1"/>
</dbReference>
<comment type="caution">
    <text evidence="2">The sequence shown here is derived from an EMBL/GenBank/DDBJ whole genome shotgun (WGS) entry which is preliminary data.</text>
</comment>
<dbReference type="PANTHER" id="PTHR11319:SF35">
    <property type="entry name" value="OUTER MEMBRANE PROTEIN PMPC-RELATED"/>
    <property type="match status" value="1"/>
</dbReference>
<feature type="transmembrane region" description="Helical" evidence="1">
    <location>
        <begin position="2543"/>
        <end position="2559"/>
    </location>
</feature>
<feature type="transmembrane region" description="Helical" evidence="1">
    <location>
        <begin position="2606"/>
        <end position="2632"/>
    </location>
</feature>
<evidence type="ECO:0000256" key="1">
    <source>
        <dbReference type="SAM" id="Phobius"/>
    </source>
</evidence>
<keyword evidence="1" id="KW-0812">Transmembrane</keyword>
<feature type="transmembrane region" description="Helical" evidence="1">
    <location>
        <begin position="2471"/>
        <end position="2492"/>
    </location>
</feature>
<evidence type="ECO:0008006" key="4">
    <source>
        <dbReference type="Google" id="ProtNLM"/>
    </source>
</evidence>
<sequence length="2727" mass="319882">MLAKIRSSQSNQDEQLNYLNFPMISLQSKQAVGSFSKYSVLNNIQNLGNRQKQDSHSYLIYMAKQVKTLELRIAYYADFLIELKRIDHYFIVQSCSNTYFEAQFSINTLNYEGKWCFQYLYFKDETELIIGLDCGDQNQFKSYQSDIDCFQDLIYINGQSIQILNQEYQSNLNLINFPGQVKIFQLQNFMLLTEYKKEFLNGISQKLIVNPLINYLQFSSENIANYVNQLSFSNSYDIQFWSKINIKEINQKQICILQIKPYVVKFSLDLKIFQLSFIKQQEQWSYIIEYYSYSYPYIKDIDLINELKKSFSQDIEEEVITQWHFVQIKYVLDTLQFQLNSFIKNKKYELKFEQIYQFTDIIIAFQFGENDNNRIEGEVAQFNYYNYVNLTSEQDDEEQQKVCHYSCLNCWGPFYNHCLSCLESNNRIFDQQANTCRCKLWYLEEKQAKCYGLEDIEFIKETFEYLSKDDRYESEDQDIICAFGYFQLNGICMQCPSATQKGMINCIECLVNPQQWLKNGTCDSYYQQQIGSLNNVYQEKLERSKFLGQYFVVNEEVVACDGCLICESQDEYGCFLYGDKHLDQDVYIFCYPSGEFQMDVKKCLDYDRRTNNNLVFQCHKYCGYCLFRKCQFCKDPSKYFMDIFGICRLCDIKNCKYCFQYNLLDKNQVSPLKDEISQNEEDYVIACSLCFSGYIFDFSINQCIEYIADNYCIDGFIIEDQFICTKTLLSKSEISNNIAIEFSNCQQYYSSCSKCFQDFFGMITCTECEYGYYLNFLNGICYSCSAKFNNSKICEMKTSLNDDWKNQVHSFYANFKPNKIPILRQGYYSFEFYEILKCEDGYETEAFVCLKLKNKDCLEHDGRASDCKVCKNSFDDLPVLSYFDYQCQPCPYPCQVCQKMSLDSVSEINPYFIVNEQSINQTHFCLLNFNENQTFIETQTGQIRGRDLAQRRYFIKLEHLNFPSLQNPVKKFDFSSLNLLKRIKPAVFIQKHNSKTDSASFNIREQIFSLKNSTYIYDGYNDSQHEKQFVIVNQSTVNLRNINIFHSSNSFYLHTKFGLSIFIRNISISNLNLEKTIFLISQATSIYIHTILLLNLRLINQPLFFIQHYPNQSKHKFYIHIENIVIFESSFINTTIFQFFLESELNFSYIDINSINVVNTQFENASILDINSKIFNTSYSAGKILYKNSKLINSALFRISTQNVVFIQNLDISQCQFSDSIIISQISSFVIKNITIFQSSFINSSLIVFTQLFQQNGCNHFIYNLTLDTLNFCESTLISIKNEKDLSGQIKMQNLKIQNISSSCQNSCSSSKCIFSISSYQILIENVLINNRNRFWYFCLQKLTYTNFNNFSIQEDNLFSHQQLLEKIQLLKKTLNQELEGCGVIFVQDFINVQMNNLQFQNQFILNSALILVVSKGRALNQQKIIINSLSLLNNYLIKSESTQFTSLIYINSEYFCETMINQSTFQNNLIIHLLEDYSFISPGLIYVKIYQSNVYLYKNIFHENTILNTSNSLIFLNSYQVNIKEFKVSNINQNQQFQDISCKSVGGLIFSKTEFFFMDNSVFENTFAYQASCFFLELNKLGIVKLNNIVFENAKSWSQYSENAVGGCLGINSMNSNLNLNLNKIKVKNCISKDSSGFLYMIPSKINNQINFNDIQFINVFSMSKLIFDFDFQSTNQNNNVKLQNIIIILDEIYYYESFSGIIKQFNQIQNSIMLIFNSYIQINNLYFEGISPESLLVLQFSNSISLRNLHLNQINSLGNNLISISNKETLLSETLQKKIFLNIVITNLTIIKSQFTENRMSNNRIQSLLSIIIQKIHSKQKIQILLANIKLTENLCQNCQNGLIYLKLDQNVQKCKLKEFFLYKNNCGQSGCLFVDQSILVELVDSMFISNINNRNGVTNLQINNFIGKNLFYLSNIGIFGGGLSYKSINELSNLKKIFFINNSADVGGAIYIEDTRVSPNSLSQILFFENQAKDLTQNVREQPSHLQLSVFGKNIMTIRDLNLGRPNFTKYNTENFIYIPSGQKIGNYEQSLSNKEIFNQIYNLKLQILPINTLGEIQINQLDSECILDLSEYVNYKNTIITKADQQIQRISYNNNSQSYDLENQTIVLDPYSQEIKFLRFKFMCNSIKNQNYTFQFNTKSFACKMGEYYFDSQCLLCDYKKGFYSVEFKAQNCQKVDPKIIKSNTINNIELYPGYWRPNIRSHYISKCLKNIKNCQGGWKTGDDLCKEGSVGALCEECDIYNFRGFGQFFKNQNYQCILCDEQVGKFIYSLFINIIAIISIYLTVISVNSIFKSFKLLRNTTKYYKIIFYSNLDQSAALIKMIVNYCQIIVSIKSFQSDLYFNIADILLPISNPIGSSTFSYDCYFATQQEMQIIYLTQIMYLMLPALYYLVFLTSYLILVFNQKMIFTSTIYFTALIYLFFYTQPNIIQQFGGLIAMRTISKIDYININTQYLYHTQEHLNWIKFFIGPVLFIFGSIIPFLLLIILYKIRKYINLEQTRKIWGYLFNDYKENSYYWEIIKIFQRELIMLSLIINEERVILKSVITLLVLLLYYFSLLQFQPYNVKALNRFEQESIILCGIIIILSSLNFQTKLTESQIIDFLLQILQIIFSLYFIYSIIYKVILVYYTKYDERLDSFRRKIFQRFPKIRQMFPSLRKLLVIRSERRKIVLFRFQIIKKTFFKQKINLKSQQIIHRHKHSIASPLTADFGEQTFILKQPSILY</sequence>
<proteinExistence type="predicted"/>
<dbReference type="PANTHER" id="PTHR11319">
    <property type="entry name" value="G PROTEIN-COUPLED RECEPTOR-RELATED"/>
    <property type="match status" value="1"/>
</dbReference>
<reference evidence="2" key="1">
    <citation type="submission" date="2021-01" db="EMBL/GenBank/DDBJ databases">
        <authorList>
            <consortium name="Genoscope - CEA"/>
            <person name="William W."/>
        </authorList>
    </citation>
    <scope>NUCLEOTIDE SEQUENCE</scope>
</reference>
<accession>A0A8S1LMA1</accession>
<keyword evidence="1" id="KW-1133">Transmembrane helix</keyword>
<dbReference type="EMBL" id="CAJJDN010000021">
    <property type="protein sequence ID" value="CAD8066473.1"/>
    <property type="molecule type" value="Genomic_DNA"/>
</dbReference>
<dbReference type="InterPro" id="IPR006212">
    <property type="entry name" value="Furin_repeat"/>
</dbReference>
<feature type="transmembrane region" description="Helical" evidence="1">
    <location>
        <begin position="2271"/>
        <end position="2296"/>
    </location>
</feature>
<protein>
    <recommendedName>
        <fullName evidence="4">Transmembrane protein</fullName>
    </recommendedName>
</protein>
<feature type="transmembrane region" description="Helical" evidence="1">
    <location>
        <begin position="2410"/>
        <end position="2428"/>
    </location>
</feature>
<evidence type="ECO:0000313" key="2">
    <source>
        <dbReference type="EMBL" id="CAD8066473.1"/>
    </source>
</evidence>
<dbReference type="Proteomes" id="UP000692954">
    <property type="component" value="Unassembled WGS sequence"/>
</dbReference>
<feature type="transmembrane region" description="Helical" evidence="1">
    <location>
        <begin position="2384"/>
        <end position="2404"/>
    </location>
</feature>
<gene>
    <name evidence="2" type="ORF">PSON_ATCC_30995.1.T0210351</name>
</gene>
<name>A0A8S1LMA1_9CILI</name>
<evidence type="ECO:0000313" key="3">
    <source>
        <dbReference type="Proteomes" id="UP000692954"/>
    </source>
</evidence>
<keyword evidence="1" id="KW-0472">Membrane</keyword>
<keyword evidence="3" id="KW-1185">Reference proteome</keyword>